<comment type="caution">
    <text evidence="3">The sequence shown here is derived from an EMBL/GenBank/DDBJ whole genome shotgun (WGS) entry which is preliminary data.</text>
</comment>
<evidence type="ECO:0008006" key="5">
    <source>
        <dbReference type="Google" id="ProtNLM"/>
    </source>
</evidence>
<organism evidence="3 4">
    <name type="scientific">Chelatococcus sambhunathii</name>
    <dbReference type="NCBI Taxonomy" id="363953"/>
    <lineage>
        <taxon>Bacteria</taxon>
        <taxon>Pseudomonadati</taxon>
        <taxon>Pseudomonadota</taxon>
        <taxon>Alphaproteobacteria</taxon>
        <taxon>Hyphomicrobiales</taxon>
        <taxon>Chelatococcaceae</taxon>
        <taxon>Chelatococcus</taxon>
    </lineage>
</organism>
<dbReference type="EMBL" id="JADBEO010000005">
    <property type="protein sequence ID" value="MDR4305630.1"/>
    <property type="molecule type" value="Genomic_DNA"/>
</dbReference>
<evidence type="ECO:0000313" key="3">
    <source>
        <dbReference type="EMBL" id="MDR4305630.1"/>
    </source>
</evidence>
<keyword evidence="4" id="KW-1185">Reference proteome</keyword>
<gene>
    <name evidence="3" type="ORF">IHQ68_03205</name>
</gene>
<feature type="chain" id="PRO_5045095477" description="Protease inhibitor Inh" evidence="2">
    <location>
        <begin position="22"/>
        <end position="118"/>
    </location>
</feature>
<name>A0ABU1DCI7_9HYPH</name>
<dbReference type="RefSeq" id="WP_309388785.1">
    <property type="nucleotide sequence ID" value="NZ_JADBEO010000005.1"/>
</dbReference>
<protein>
    <recommendedName>
        <fullName evidence="5">Protease inhibitor Inh</fullName>
    </recommendedName>
</protein>
<keyword evidence="2" id="KW-0732">Signal</keyword>
<feature type="region of interest" description="Disordered" evidence="1">
    <location>
        <begin position="40"/>
        <end position="73"/>
    </location>
</feature>
<feature type="signal peptide" evidence="2">
    <location>
        <begin position="1"/>
        <end position="21"/>
    </location>
</feature>
<accession>A0ABU1DCI7</accession>
<evidence type="ECO:0000256" key="1">
    <source>
        <dbReference type="SAM" id="MobiDB-lite"/>
    </source>
</evidence>
<reference evidence="3" key="1">
    <citation type="submission" date="2020-10" db="EMBL/GenBank/DDBJ databases">
        <authorList>
            <person name="Abbas A."/>
            <person name="Razzaq R."/>
            <person name="Waqas M."/>
            <person name="Abbas N."/>
            <person name="Nielsen T.K."/>
            <person name="Hansen L.H."/>
            <person name="Hussain S."/>
            <person name="Shahid M."/>
        </authorList>
    </citation>
    <scope>NUCLEOTIDE SEQUENCE</scope>
    <source>
        <strain evidence="3">S14</strain>
    </source>
</reference>
<proteinExistence type="predicted"/>
<feature type="compositionally biased region" description="Polar residues" evidence="1">
    <location>
        <begin position="56"/>
        <end position="66"/>
    </location>
</feature>
<evidence type="ECO:0000256" key="2">
    <source>
        <dbReference type="SAM" id="SignalP"/>
    </source>
</evidence>
<dbReference type="Proteomes" id="UP001181622">
    <property type="component" value="Unassembled WGS sequence"/>
</dbReference>
<evidence type="ECO:0000313" key="4">
    <source>
        <dbReference type="Proteomes" id="UP001181622"/>
    </source>
</evidence>
<sequence length="118" mass="12581">MPFLLALAVAFAALLTVAASAAELVPPQVLKRDWLDGRTVSTVGPRGGKSDFSFKSDGTLTRTGSRAGSGGEGRWRLDAEGFCMTLGEAKQESCYVALAGEDGSIRVLRRTGAFTWRR</sequence>